<proteinExistence type="predicted"/>
<keyword evidence="1" id="KW-0812">Transmembrane</keyword>
<dbReference type="InterPro" id="IPR021202">
    <property type="entry name" value="Rv3654c-like"/>
</dbReference>
<protein>
    <submittedName>
        <fullName evidence="3">Rv3654c family TadE-like protein</fullName>
    </submittedName>
</protein>
<dbReference type="InterPro" id="IPR028087">
    <property type="entry name" value="Tad_N"/>
</dbReference>
<reference evidence="3" key="1">
    <citation type="submission" date="2024-05" db="EMBL/GenBank/DDBJ databases">
        <title>Draft genome assemblies of 36 bacteria isolated from hibernating arctic ground squirrels.</title>
        <authorList>
            <person name="McKee H."/>
            <person name="Mullen L."/>
            <person name="Drown D.M."/>
            <person name="Duddleston K.N."/>
        </authorList>
    </citation>
    <scope>NUCLEOTIDE SEQUENCE</scope>
    <source>
        <strain evidence="3">AR004</strain>
    </source>
</reference>
<keyword evidence="1" id="KW-1133">Transmembrane helix</keyword>
<name>A0AAU8N535_9ACTO</name>
<evidence type="ECO:0000256" key="1">
    <source>
        <dbReference type="SAM" id="Phobius"/>
    </source>
</evidence>
<dbReference type="EMBL" id="CP159989">
    <property type="protein sequence ID" value="XCP82533.1"/>
    <property type="molecule type" value="Genomic_DNA"/>
</dbReference>
<evidence type="ECO:0000313" key="3">
    <source>
        <dbReference type="EMBL" id="XCP82533.1"/>
    </source>
</evidence>
<evidence type="ECO:0000259" key="2">
    <source>
        <dbReference type="Pfam" id="PF13400"/>
    </source>
</evidence>
<accession>A0AAU8N535</accession>
<dbReference type="AlphaFoldDB" id="A0AAU8N535"/>
<feature type="transmembrane region" description="Helical" evidence="1">
    <location>
        <begin position="25"/>
        <end position="45"/>
    </location>
</feature>
<dbReference type="Pfam" id="PF13400">
    <property type="entry name" value="Tad"/>
    <property type="match status" value="1"/>
</dbReference>
<sequence length="133" mass="13231">MLLVRPVPSRRWGRPLAGERGEGTVLMVGIIGVILAITLGLSGLMRAEGAAGRARTAADMAALAGATALTSIVAPGDPCAAARRLASANGATLDSCRVEGEDVIVGASVDATVLGVPRQARAHARAGPADASP</sequence>
<feature type="domain" description="Putative Flp pilus-assembly TadG-like N-terminal" evidence="2">
    <location>
        <begin position="23"/>
        <end position="68"/>
    </location>
</feature>
<organism evidence="3">
    <name type="scientific">Actinomyces timonensis</name>
    <dbReference type="NCBI Taxonomy" id="1288391"/>
    <lineage>
        <taxon>Bacteria</taxon>
        <taxon>Bacillati</taxon>
        <taxon>Actinomycetota</taxon>
        <taxon>Actinomycetes</taxon>
        <taxon>Actinomycetales</taxon>
        <taxon>Actinomycetaceae</taxon>
        <taxon>Actinomyces</taxon>
    </lineage>
</organism>
<dbReference type="RefSeq" id="WP_366180773.1">
    <property type="nucleotide sequence ID" value="NZ_CP159989.1"/>
</dbReference>
<dbReference type="NCBIfam" id="TIGR03816">
    <property type="entry name" value="tadE_like_DECH"/>
    <property type="match status" value="1"/>
</dbReference>
<keyword evidence="1" id="KW-0472">Membrane</keyword>
<gene>
    <name evidence="3" type="ORF">ABXS69_01000</name>
</gene>